<organism evidence="1">
    <name type="scientific">Schistosoma japonicum</name>
    <name type="common">Blood fluke</name>
    <dbReference type="NCBI Taxonomy" id="6182"/>
    <lineage>
        <taxon>Eukaryota</taxon>
        <taxon>Metazoa</taxon>
        <taxon>Spiralia</taxon>
        <taxon>Lophotrochozoa</taxon>
        <taxon>Platyhelminthes</taxon>
        <taxon>Trematoda</taxon>
        <taxon>Digenea</taxon>
        <taxon>Strigeidida</taxon>
        <taxon>Schistosomatoidea</taxon>
        <taxon>Schistosomatidae</taxon>
        <taxon>Schistosoma</taxon>
    </lineage>
</organism>
<dbReference type="EMBL" id="AY809997">
    <property type="protein sequence ID" value="AAX25886.2"/>
    <property type="molecule type" value="mRNA"/>
</dbReference>
<feature type="non-terminal residue" evidence="1">
    <location>
        <position position="117"/>
    </location>
</feature>
<sequence length="117" mass="14097">MNNRDRLIQLCSHYRLFLFSTNFKHKERHCLTWRPPSSTQRWTQIDHIGINYRWRSCIEDCRSFWGTCLDFDHALVKARISMRFAGRTKVTSGKPLRYQFEIENVKITFRNGPAHHL</sequence>
<proteinExistence type="evidence at transcript level"/>
<protein>
    <submittedName>
        <fullName evidence="1">SJCHGC03117 protein</fullName>
    </submittedName>
</protein>
<dbReference type="AlphaFoldDB" id="Q5C389"/>
<evidence type="ECO:0000313" key="1">
    <source>
        <dbReference type="EMBL" id="AAX25886.2"/>
    </source>
</evidence>
<name>Q5C389_SCHJA</name>
<reference evidence="1" key="1">
    <citation type="journal article" date="2006" name="PLoS Pathog.">
        <title>New perspectives on host-parasite interplay by comparative transcriptomic and proteomic analyses of Schistosoma japonicum.</title>
        <authorList>
            <person name="Liu F."/>
            <person name="Lu J."/>
            <person name="Hu W."/>
            <person name="Wang S.Y."/>
            <person name="Cui S.J."/>
            <person name="Chi M."/>
            <person name="Yan Q."/>
            <person name="Wang X.R."/>
            <person name="Song H.D."/>
            <person name="Xu X.N."/>
            <person name="Wang J.J."/>
            <person name="Zhang X.L."/>
            <person name="Zhang X."/>
            <person name="Wang Z.Q."/>
            <person name="Xue C.L."/>
            <person name="Brindley P.J."/>
            <person name="McManus D.P."/>
            <person name="Yang P.Y."/>
            <person name="Feng Z."/>
            <person name="Chen Z."/>
            <person name="Han Z.G."/>
        </authorList>
    </citation>
    <scope>NUCLEOTIDE SEQUENCE</scope>
</reference>
<accession>Q5C389</accession>